<dbReference type="Proteomes" id="UP000316560">
    <property type="component" value="Unassembled WGS sequence"/>
</dbReference>
<organism evidence="1 2">
    <name type="scientific">Rhodoglobus vestalii</name>
    <dbReference type="NCBI Taxonomy" id="193384"/>
    <lineage>
        <taxon>Bacteria</taxon>
        <taxon>Bacillati</taxon>
        <taxon>Actinomycetota</taxon>
        <taxon>Actinomycetes</taxon>
        <taxon>Micrococcales</taxon>
        <taxon>Microbacteriaceae</taxon>
        <taxon>Rhodoglobus</taxon>
    </lineage>
</organism>
<evidence type="ECO:0000313" key="2">
    <source>
        <dbReference type="Proteomes" id="UP000316560"/>
    </source>
</evidence>
<dbReference type="AlphaFoldDB" id="A0A8H2PZG1"/>
<sequence>MRVSLHRLVDAGVGVRAVSTLELNDERETIKLATRERALIALGKRSVTVVVKAPSEEKEFAAAEIRARSLVSEVVWTMGLEAQNLTPEAIEDLVKDALADELSDL</sequence>
<name>A0A8H2PZG1_9MICO</name>
<reference evidence="1 2" key="1">
    <citation type="submission" date="2019-06" db="EMBL/GenBank/DDBJ databases">
        <title>Sequencing the genomes of 1000 actinobacteria strains.</title>
        <authorList>
            <person name="Klenk H.-P."/>
        </authorList>
    </citation>
    <scope>NUCLEOTIDE SEQUENCE [LARGE SCALE GENOMIC DNA]</scope>
    <source>
        <strain evidence="1 2">DSM 21947</strain>
    </source>
</reference>
<protein>
    <submittedName>
        <fullName evidence="1">Uncharacterized protein</fullName>
    </submittedName>
</protein>
<evidence type="ECO:0000313" key="1">
    <source>
        <dbReference type="EMBL" id="TQO20663.1"/>
    </source>
</evidence>
<dbReference type="EMBL" id="VFRA01000001">
    <property type="protein sequence ID" value="TQO20663.1"/>
    <property type="molecule type" value="Genomic_DNA"/>
</dbReference>
<keyword evidence="2" id="KW-1185">Reference proteome</keyword>
<accession>A0A8H2PZG1</accession>
<gene>
    <name evidence="1" type="ORF">FB472_2307</name>
</gene>
<dbReference type="RefSeq" id="WP_141990945.1">
    <property type="nucleotide sequence ID" value="NZ_VFRA01000001.1"/>
</dbReference>
<comment type="caution">
    <text evidence="1">The sequence shown here is derived from an EMBL/GenBank/DDBJ whole genome shotgun (WGS) entry which is preliminary data.</text>
</comment>
<proteinExistence type="predicted"/>